<feature type="domain" description="EamA" evidence="8">
    <location>
        <begin position="155"/>
        <end position="290"/>
    </location>
</feature>
<feature type="transmembrane region" description="Helical" evidence="7">
    <location>
        <begin position="273"/>
        <end position="290"/>
    </location>
</feature>
<accession>A0ABX0F0K8</accession>
<feature type="transmembrane region" description="Helical" evidence="7">
    <location>
        <begin position="42"/>
        <end position="60"/>
    </location>
</feature>
<evidence type="ECO:0000256" key="6">
    <source>
        <dbReference type="ARBA" id="ARBA00023136"/>
    </source>
</evidence>
<dbReference type="PANTHER" id="PTHR32322:SF18">
    <property type="entry name" value="S-ADENOSYLMETHIONINE_S-ADENOSYLHOMOCYSTEINE TRANSPORTER"/>
    <property type="match status" value="1"/>
</dbReference>
<keyword evidence="5 7" id="KW-1133">Transmembrane helix</keyword>
<dbReference type="SUPFAM" id="SSF103481">
    <property type="entry name" value="Multidrug resistance efflux transporter EmrE"/>
    <property type="match status" value="2"/>
</dbReference>
<keyword evidence="3" id="KW-1003">Cell membrane</keyword>
<comment type="subcellular location">
    <subcellularLocation>
        <location evidence="1">Cell membrane</location>
        <topology evidence="1">Multi-pass membrane protein</topology>
    </subcellularLocation>
</comment>
<evidence type="ECO:0000256" key="4">
    <source>
        <dbReference type="ARBA" id="ARBA00022692"/>
    </source>
</evidence>
<feature type="transmembrane region" description="Helical" evidence="7">
    <location>
        <begin position="185"/>
        <end position="205"/>
    </location>
</feature>
<feature type="transmembrane region" description="Helical" evidence="7">
    <location>
        <begin position="12"/>
        <end position="30"/>
    </location>
</feature>
<dbReference type="Gene3D" id="1.10.3730.20">
    <property type="match status" value="1"/>
</dbReference>
<name>A0ABX0F0K8_9BACL</name>
<keyword evidence="6 7" id="KW-0472">Membrane</keyword>
<feature type="transmembrane region" description="Helical" evidence="7">
    <location>
        <begin position="248"/>
        <end position="267"/>
    </location>
</feature>
<feature type="transmembrane region" description="Helical" evidence="7">
    <location>
        <begin position="154"/>
        <end position="173"/>
    </location>
</feature>
<feature type="transmembrane region" description="Helical" evidence="7">
    <location>
        <begin position="217"/>
        <end position="236"/>
    </location>
</feature>
<comment type="caution">
    <text evidence="9">The sequence shown here is derived from an EMBL/GenBank/DDBJ whole genome shotgun (WGS) entry which is preliminary data.</text>
</comment>
<dbReference type="InterPro" id="IPR037185">
    <property type="entry name" value="EmrE-like"/>
</dbReference>
<sequence>MIVLSAAFSPKKTLGMVLFLVVVWGINWPLTKMALPHTPPLLFSGMRTLFGGLMLLPIAMRRPHTLRWKQNGWVYLLLGLLNVGAYYGLQTIGIGYLPAGLFSTLIFLQPILLGIFSWLWLGETLNRFKIIGLTLGFAGVAVISLGSLQGHLSPLGIVLALLSSLCWALGTIYMKKQGPRLDSTWAVTVQLLIGGAALLLFGSGTESWSAIDWNAEFVAILLFISVFVIAGGWWIYFLLIEAGEVSTVGAYTFLIPVLSNVFSIALIGEKATATLLIGLLMIAGSIVLVNRRMPRAAPAPLSAKSMED</sequence>
<reference evidence="9 10" key="1">
    <citation type="submission" date="2020-01" db="EMBL/GenBank/DDBJ databases">
        <title>Polyphasic characterisation and genomic insights into a novel alkali tolerant bacterium VR-M41.</title>
        <authorList>
            <person name="Vemuluri V.R."/>
        </authorList>
    </citation>
    <scope>NUCLEOTIDE SEQUENCE [LARGE SCALE GENOMIC DNA]</scope>
    <source>
        <strain evidence="9 10">VR-M41</strain>
    </source>
</reference>
<feature type="domain" description="EamA" evidence="8">
    <location>
        <begin position="15"/>
        <end position="144"/>
    </location>
</feature>
<evidence type="ECO:0000256" key="1">
    <source>
        <dbReference type="ARBA" id="ARBA00004651"/>
    </source>
</evidence>
<evidence type="ECO:0000259" key="8">
    <source>
        <dbReference type="Pfam" id="PF00892"/>
    </source>
</evidence>
<dbReference type="InterPro" id="IPR000620">
    <property type="entry name" value="EamA_dom"/>
</dbReference>
<feature type="transmembrane region" description="Helical" evidence="7">
    <location>
        <begin position="101"/>
        <end position="121"/>
    </location>
</feature>
<evidence type="ECO:0000313" key="9">
    <source>
        <dbReference type="EMBL" id="NGZ74431.1"/>
    </source>
</evidence>
<feature type="transmembrane region" description="Helical" evidence="7">
    <location>
        <begin position="72"/>
        <end position="89"/>
    </location>
</feature>
<comment type="similarity">
    <text evidence="2">Belongs to the EamA transporter family.</text>
</comment>
<feature type="transmembrane region" description="Helical" evidence="7">
    <location>
        <begin position="128"/>
        <end position="148"/>
    </location>
</feature>
<keyword evidence="4 7" id="KW-0812">Transmembrane</keyword>
<dbReference type="PANTHER" id="PTHR32322">
    <property type="entry name" value="INNER MEMBRANE TRANSPORTER"/>
    <property type="match status" value="1"/>
</dbReference>
<evidence type="ECO:0000256" key="3">
    <source>
        <dbReference type="ARBA" id="ARBA00022475"/>
    </source>
</evidence>
<keyword evidence="10" id="KW-1185">Reference proteome</keyword>
<dbReference type="Proteomes" id="UP000800303">
    <property type="component" value="Unassembled WGS sequence"/>
</dbReference>
<evidence type="ECO:0000256" key="5">
    <source>
        <dbReference type="ARBA" id="ARBA00022989"/>
    </source>
</evidence>
<evidence type="ECO:0000256" key="2">
    <source>
        <dbReference type="ARBA" id="ARBA00007362"/>
    </source>
</evidence>
<proteinExistence type="inferred from homology"/>
<protein>
    <submittedName>
        <fullName evidence="9">DMT family transporter</fullName>
    </submittedName>
</protein>
<evidence type="ECO:0000313" key="10">
    <source>
        <dbReference type="Proteomes" id="UP000800303"/>
    </source>
</evidence>
<organism evidence="9 10">
    <name type="scientific">Saccharibacillus alkalitolerans</name>
    <dbReference type="NCBI Taxonomy" id="2705290"/>
    <lineage>
        <taxon>Bacteria</taxon>
        <taxon>Bacillati</taxon>
        <taxon>Bacillota</taxon>
        <taxon>Bacilli</taxon>
        <taxon>Bacillales</taxon>
        <taxon>Paenibacillaceae</taxon>
        <taxon>Saccharibacillus</taxon>
    </lineage>
</organism>
<dbReference type="InterPro" id="IPR050638">
    <property type="entry name" value="AA-Vitamin_Transporters"/>
</dbReference>
<dbReference type="EMBL" id="JAAFGS010000001">
    <property type="protein sequence ID" value="NGZ74431.1"/>
    <property type="molecule type" value="Genomic_DNA"/>
</dbReference>
<evidence type="ECO:0000256" key="7">
    <source>
        <dbReference type="SAM" id="Phobius"/>
    </source>
</evidence>
<dbReference type="Pfam" id="PF00892">
    <property type="entry name" value="EamA"/>
    <property type="match status" value="2"/>
</dbReference>
<gene>
    <name evidence="9" type="ORF">GYN08_03810</name>
</gene>